<keyword evidence="2" id="KW-0732">Signal</keyword>
<evidence type="ECO:0008006" key="5">
    <source>
        <dbReference type="Google" id="ProtNLM"/>
    </source>
</evidence>
<feature type="chain" id="PRO_5001752337" description="Secreted protein" evidence="2">
    <location>
        <begin position="30"/>
        <end position="167"/>
    </location>
</feature>
<feature type="region of interest" description="Disordered" evidence="1">
    <location>
        <begin position="134"/>
        <end position="167"/>
    </location>
</feature>
<name>A0A080WJV5_TRIRC</name>
<protein>
    <recommendedName>
        <fullName evidence="5">Secreted protein</fullName>
    </recommendedName>
</protein>
<organism evidence="3 4">
    <name type="scientific">Trichophyton rubrum (strain ATCC MYA-4607 / CBS 118892)</name>
    <name type="common">Athlete's foot fungus</name>
    <dbReference type="NCBI Taxonomy" id="559305"/>
    <lineage>
        <taxon>Eukaryota</taxon>
        <taxon>Fungi</taxon>
        <taxon>Dikarya</taxon>
        <taxon>Ascomycota</taxon>
        <taxon>Pezizomycotina</taxon>
        <taxon>Eurotiomycetes</taxon>
        <taxon>Eurotiomycetidae</taxon>
        <taxon>Onygenales</taxon>
        <taxon>Arthrodermataceae</taxon>
        <taxon>Trichophyton</taxon>
    </lineage>
</organism>
<dbReference type="Proteomes" id="UP000008864">
    <property type="component" value="Unassembled WGS sequence"/>
</dbReference>
<keyword evidence="4" id="KW-1185">Reference proteome</keyword>
<accession>A0A080WJV5</accession>
<dbReference type="VEuPathDB" id="FungiDB:TERG_11920"/>
<dbReference type="HOGENOM" id="CLU_1595739_0_0_1"/>
<dbReference type="EMBL" id="GG700650">
    <property type="protein sequence ID" value="KFL61017.1"/>
    <property type="molecule type" value="Genomic_DNA"/>
</dbReference>
<dbReference type="RefSeq" id="XP_047605782.1">
    <property type="nucleotide sequence ID" value="XM_047750957.1"/>
</dbReference>
<sequence length="167" mass="17244">MSTELVSTVAGAGLLRFFWLASPAVWCSASVCRRSPSIFQSDNAAVSADFIRSSVSSVGKVSPLSTVRPFCSLIREFSNASNVSLCCFTAAPLTASALAACDIDAVTISSPLAISRRSSSRSLSGVLVNCDFDFSRSSSSVSSSPDTSDSSSSHDSMPSASDSAVMS</sequence>
<evidence type="ECO:0000256" key="1">
    <source>
        <dbReference type="SAM" id="MobiDB-lite"/>
    </source>
</evidence>
<dbReference type="InParanoid" id="A0A080WJV5"/>
<feature type="signal peptide" evidence="2">
    <location>
        <begin position="1"/>
        <end position="29"/>
    </location>
</feature>
<reference evidence="4" key="1">
    <citation type="journal article" date="2012" name="MBio">
        <title>Comparative genome analysis of Trichophyton rubrum and related dermatophytes reveals candidate genes involved in infection.</title>
        <authorList>
            <person name="Martinez D.A."/>
            <person name="Oliver B.G."/>
            <person name="Graeser Y."/>
            <person name="Goldberg J.M."/>
            <person name="Li W."/>
            <person name="Martinez-Rossi N.M."/>
            <person name="Monod M."/>
            <person name="Shelest E."/>
            <person name="Barton R.C."/>
            <person name="Birch E."/>
            <person name="Brakhage A.A."/>
            <person name="Chen Z."/>
            <person name="Gurr S.J."/>
            <person name="Heiman D."/>
            <person name="Heitman J."/>
            <person name="Kosti I."/>
            <person name="Rossi A."/>
            <person name="Saif S."/>
            <person name="Samalova M."/>
            <person name="Saunders C.W."/>
            <person name="Shea T."/>
            <person name="Summerbell R.C."/>
            <person name="Xu J."/>
            <person name="Young S."/>
            <person name="Zeng Q."/>
            <person name="Birren B.W."/>
            <person name="Cuomo C.A."/>
            <person name="White T.C."/>
        </authorList>
    </citation>
    <scope>NUCLEOTIDE SEQUENCE [LARGE SCALE GENOMIC DNA]</scope>
    <source>
        <strain evidence="4">ATCC MYA-4607 / CBS 118892</strain>
    </source>
</reference>
<gene>
    <name evidence="3" type="ORF">TERG_11920</name>
</gene>
<dbReference type="GeneID" id="71777261"/>
<evidence type="ECO:0000313" key="4">
    <source>
        <dbReference type="Proteomes" id="UP000008864"/>
    </source>
</evidence>
<dbReference type="AlphaFoldDB" id="A0A080WJV5"/>
<proteinExistence type="predicted"/>
<evidence type="ECO:0000256" key="2">
    <source>
        <dbReference type="SAM" id="SignalP"/>
    </source>
</evidence>
<evidence type="ECO:0000313" key="3">
    <source>
        <dbReference type="EMBL" id="KFL61017.1"/>
    </source>
</evidence>